<name>A0A0A9E096_ARUDO</name>
<evidence type="ECO:0000313" key="1">
    <source>
        <dbReference type="EMBL" id="JAD89412.1"/>
    </source>
</evidence>
<organism evidence="1">
    <name type="scientific">Arundo donax</name>
    <name type="common">Giant reed</name>
    <name type="synonym">Donax arundinaceus</name>
    <dbReference type="NCBI Taxonomy" id="35708"/>
    <lineage>
        <taxon>Eukaryota</taxon>
        <taxon>Viridiplantae</taxon>
        <taxon>Streptophyta</taxon>
        <taxon>Embryophyta</taxon>
        <taxon>Tracheophyta</taxon>
        <taxon>Spermatophyta</taxon>
        <taxon>Magnoliopsida</taxon>
        <taxon>Liliopsida</taxon>
        <taxon>Poales</taxon>
        <taxon>Poaceae</taxon>
        <taxon>PACMAD clade</taxon>
        <taxon>Arundinoideae</taxon>
        <taxon>Arundineae</taxon>
        <taxon>Arundo</taxon>
    </lineage>
</organism>
<reference evidence="1" key="1">
    <citation type="submission" date="2014-09" db="EMBL/GenBank/DDBJ databases">
        <authorList>
            <person name="Magalhaes I.L.F."/>
            <person name="Oliveira U."/>
            <person name="Santos F.R."/>
            <person name="Vidigal T.H.D.A."/>
            <person name="Brescovit A.D."/>
            <person name="Santos A.J."/>
        </authorList>
    </citation>
    <scope>NUCLEOTIDE SEQUENCE</scope>
    <source>
        <tissue evidence="1">Shoot tissue taken approximately 20 cm above the soil surface</tissue>
    </source>
</reference>
<dbReference type="EMBL" id="GBRH01208483">
    <property type="protein sequence ID" value="JAD89412.1"/>
    <property type="molecule type" value="Transcribed_RNA"/>
</dbReference>
<accession>A0A0A9E096</accession>
<protein>
    <submittedName>
        <fullName evidence="1">Uncharacterized protein</fullName>
    </submittedName>
</protein>
<proteinExistence type="predicted"/>
<dbReference type="AlphaFoldDB" id="A0A0A9E096"/>
<reference evidence="1" key="2">
    <citation type="journal article" date="2015" name="Data Brief">
        <title>Shoot transcriptome of the giant reed, Arundo donax.</title>
        <authorList>
            <person name="Barrero R.A."/>
            <person name="Guerrero F.D."/>
            <person name="Moolhuijzen P."/>
            <person name="Goolsby J.A."/>
            <person name="Tidwell J."/>
            <person name="Bellgard S.E."/>
            <person name="Bellgard M.I."/>
        </authorList>
    </citation>
    <scope>NUCLEOTIDE SEQUENCE</scope>
    <source>
        <tissue evidence="1">Shoot tissue taken approximately 20 cm above the soil surface</tissue>
    </source>
</reference>
<sequence length="95" mass="11019">MDSSSFETRFICRIRLALIMDSSMNNEISMGDMIAFHHDIDSCKTTLEECDGDNDMIVLAVKEFSFVGDSHYFWSKILMQCEYGLCFPLLYMLSY</sequence>